<reference evidence="3" key="1">
    <citation type="submission" date="2021-01" db="EMBL/GenBank/DDBJ databases">
        <title>Whole genome shotgun sequence of Spirilliplanes yamanashiensis NBRC 15828.</title>
        <authorList>
            <person name="Komaki H."/>
            <person name="Tamura T."/>
        </authorList>
    </citation>
    <scope>NUCLEOTIDE SEQUENCE</scope>
    <source>
        <strain evidence="3">NBRC 15828</strain>
    </source>
</reference>
<organism evidence="3 4">
    <name type="scientific">Spirilliplanes yamanashiensis</name>
    <dbReference type="NCBI Taxonomy" id="42233"/>
    <lineage>
        <taxon>Bacteria</taxon>
        <taxon>Bacillati</taxon>
        <taxon>Actinomycetota</taxon>
        <taxon>Actinomycetes</taxon>
        <taxon>Micromonosporales</taxon>
        <taxon>Micromonosporaceae</taxon>
        <taxon>Spirilliplanes</taxon>
    </lineage>
</organism>
<dbReference type="Gene3D" id="3.40.50.620">
    <property type="entry name" value="HUPs"/>
    <property type="match status" value="2"/>
</dbReference>
<dbReference type="EMBL" id="BOOY01000047">
    <property type="protein sequence ID" value="GIJ06761.1"/>
    <property type="molecule type" value="Genomic_DNA"/>
</dbReference>
<evidence type="ECO:0000313" key="4">
    <source>
        <dbReference type="Proteomes" id="UP000652013"/>
    </source>
</evidence>
<keyword evidence="4" id="KW-1185">Reference proteome</keyword>
<comment type="caution">
    <text evidence="3">The sequence shown here is derived from an EMBL/GenBank/DDBJ whole genome shotgun (WGS) entry which is preliminary data.</text>
</comment>
<name>A0A8J4DM75_9ACTN</name>
<dbReference type="RefSeq" id="WP_203941924.1">
    <property type="nucleotide sequence ID" value="NZ_BAAAGJ010000008.1"/>
</dbReference>
<comment type="similarity">
    <text evidence="1">Belongs to the universal stress protein A family.</text>
</comment>
<evidence type="ECO:0000313" key="3">
    <source>
        <dbReference type="EMBL" id="GIJ06761.1"/>
    </source>
</evidence>
<dbReference type="InterPro" id="IPR006015">
    <property type="entry name" value="Universal_stress_UspA"/>
</dbReference>
<feature type="domain" description="UspA" evidence="2">
    <location>
        <begin position="149"/>
        <end position="286"/>
    </location>
</feature>
<dbReference type="PANTHER" id="PTHR31964:SF113">
    <property type="entry name" value="USPA DOMAIN-CONTAINING PROTEIN"/>
    <property type="match status" value="1"/>
</dbReference>
<accession>A0A8J4DM75</accession>
<dbReference type="Pfam" id="PF00582">
    <property type="entry name" value="Usp"/>
    <property type="match status" value="2"/>
</dbReference>
<dbReference type="InterPro" id="IPR006016">
    <property type="entry name" value="UspA"/>
</dbReference>
<evidence type="ECO:0000256" key="1">
    <source>
        <dbReference type="ARBA" id="ARBA00008791"/>
    </source>
</evidence>
<feature type="domain" description="UspA" evidence="2">
    <location>
        <begin position="5"/>
        <end position="140"/>
    </location>
</feature>
<dbReference type="PRINTS" id="PR01438">
    <property type="entry name" value="UNVRSLSTRESS"/>
</dbReference>
<dbReference type="InterPro" id="IPR014729">
    <property type="entry name" value="Rossmann-like_a/b/a_fold"/>
</dbReference>
<dbReference type="AlphaFoldDB" id="A0A8J4DM75"/>
<evidence type="ECO:0000259" key="2">
    <source>
        <dbReference type="Pfam" id="PF00582"/>
    </source>
</evidence>
<proteinExistence type="inferred from homology"/>
<dbReference type="PANTHER" id="PTHR31964">
    <property type="entry name" value="ADENINE NUCLEOTIDE ALPHA HYDROLASES-LIKE SUPERFAMILY PROTEIN"/>
    <property type="match status" value="1"/>
</dbReference>
<dbReference type="Proteomes" id="UP000652013">
    <property type="component" value="Unassembled WGS sequence"/>
</dbReference>
<dbReference type="SUPFAM" id="SSF52402">
    <property type="entry name" value="Adenine nucleotide alpha hydrolases-like"/>
    <property type="match status" value="2"/>
</dbReference>
<sequence length="287" mass="29970">MSANEIVVATDASEPGRAAVRWAARQAQRSDAVLHVVHAYEWNWQGARFDGGEDILALATNAAEKIVADARLAAHEIAPSLPVRRTAEIGAPAQVILRAAESARMVVVGNRGRGGFASLLLGSVGHRVAAHAACPVAVVRGRVDTTLGPVVVGADGSPAGAHAVELAFGEAAARGAELVAVRAWSPPVPAWGDDMQPLIYDPVERDATERQALADLLAPWREKYPQVPVEALVTKHNAARVLVGVSHTAQLLVVGNRGFGVFAGTVLGSVSSQLLHHADCPVLIARA</sequence>
<protein>
    <submittedName>
        <fullName evidence="3">Universal stress protein</fullName>
    </submittedName>
</protein>
<gene>
    <name evidence="3" type="ORF">Sya03_61130</name>
</gene>
<dbReference type="CDD" id="cd00293">
    <property type="entry name" value="USP-like"/>
    <property type="match status" value="1"/>
</dbReference>